<organism evidence="1 2">
    <name type="scientific">Aldrovandia affinis</name>
    <dbReference type="NCBI Taxonomy" id="143900"/>
    <lineage>
        <taxon>Eukaryota</taxon>
        <taxon>Metazoa</taxon>
        <taxon>Chordata</taxon>
        <taxon>Craniata</taxon>
        <taxon>Vertebrata</taxon>
        <taxon>Euteleostomi</taxon>
        <taxon>Actinopterygii</taxon>
        <taxon>Neopterygii</taxon>
        <taxon>Teleostei</taxon>
        <taxon>Notacanthiformes</taxon>
        <taxon>Halosauridae</taxon>
        <taxon>Aldrovandia</taxon>
    </lineage>
</organism>
<reference evidence="1" key="1">
    <citation type="journal article" date="2023" name="Science">
        <title>Genome structures resolve the early diversification of teleost fishes.</title>
        <authorList>
            <person name="Parey E."/>
            <person name="Louis A."/>
            <person name="Montfort J."/>
            <person name="Bouchez O."/>
            <person name="Roques C."/>
            <person name="Iampietro C."/>
            <person name="Lluch J."/>
            <person name="Castinel A."/>
            <person name="Donnadieu C."/>
            <person name="Desvignes T."/>
            <person name="Floi Bucao C."/>
            <person name="Jouanno E."/>
            <person name="Wen M."/>
            <person name="Mejri S."/>
            <person name="Dirks R."/>
            <person name="Jansen H."/>
            <person name="Henkel C."/>
            <person name="Chen W.J."/>
            <person name="Zahm M."/>
            <person name="Cabau C."/>
            <person name="Klopp C."/>
            <person name="Thompson A.W."/>
            <person name="Robinson-Rechavi M."/>
            <person name="Braasch I."/>
            <person name="Lecointre G."/>
            <person name="Bobe J."/>
            <person name="Postlethwait J.H."/>
            <person name="Berthelot C."/>
            <person name="Roest Crollius H."/>
            <person name="Guiguen Y."/>
        </authorList>
    </citation>
    <scope>NUCLEOTIDE SEQUENCE</scope>
    <source>
        <strain evidence="1">NC1722</strain>
    </source>
</reference>
<dbReference type="EMBL" id="JAINUG010000029">
    <property type="protein sequence ID" value="KAJ8409742.1"/>
    <property type="molecule type" value="Genomic_DNA"/>
</dbReference>
<dbReference type="AlphaFoldDB" id="A0AAD7SVU7"/>
<protein>
    <submittedName>
        <fullName evidence="1">Uncharacterized protein</fullName>
    </submittedName>
</protein>
<evidence type="ECO:0000313" key="2">
    <source>
        <dbReference type="Proteomes" id="UP001221898"/>
    </source>
</evidence>
<evidence type="ECO:0000313" key="1">
    <source>
        <dbReference type="EMBL" id="KAJ8409742.1"/>
    </source>
</evidence>
<keyword evidence="2" id="KW-1185">Reference proteome</keyword>
<dbReference type="Proteomes" id="UP001221898">
    <property type="component" value="Unassembled WGS sequence"/>
</dbReference>
<proteinExistence type="predicted"/>
<comment type="caution">
    <text evidence="1">The sequence shown here is derived from an EMBL/GenBank/DDBJ whole genome shotgun (WGS) entry which is preliminary data.</text>
</comment>
<accession>A0AAD7SVU7</accession>
<name>A0AAD7SVU7_9TELE</name>
<sequence>MRSRAREKPIVQFSARQMACPPGRATISFPVNDSASRFPLSRSQTRLVTAPCWRTAPVSVVQLHRAEGLQEQADGLGASSEMYLPLALFPLALSCPWFQHQLTGG</sequence>
<gene>
    <name evidence="1" type="ORF">AAFF_G00218010</name>
</gene>